<dbReference type="AlphaFoldDB" id="A0A1R2D0R5"/>
<feature type="domain" description="PCI" evidence="5">
    <location>
        <begin position="216"/>
        <end position="384"/>
    </location>
</feature>
<keyword evidence="4" id="KW-0175">Coiled coil</keyword>
<dbReference type="OrthoDB" id="1418352at2759"/>
<evidence type="ECO:0000256" key="1">
    <source>
        <dbReference type="ARBA" id="ARBA00007454"/>
    </source>
</evidence>
<comment type="similarity">
    <text evidence="1">Belongs to the proteasome subunit S9 family.</text>
</comment>
<accession>A0A1R2D0R5</accession>
<evidence type="ECO:0000256" key="3">
    <source>
        <dbReference type="ARBA" id="ARBA00062507"/>
    </source>
</evidence>
<dbReference type="Pfam" id="PF18055">
    <property type="entry name" value="RPN6_N"/>
    <property type="match status" value="1"/>
</dbReference>
<evidence type="ECO:0000256" key="4">
    <source>
        <dbReference type="SAM" id="Coils"/>
    </source>
</evidence>
<dbReference type="Proteomes" id="UP000187209">
    <property type="component" value="Unassembled WGS sequence"/>
</dbReference>
<dbReference type="SUPFAM" id="SSF46785">
    <property type="entry name" value="Winged helix' DNA-binding domain"/>
    <property type="match status" value="1"/>
</dbReference>
<dbReference type="InterPro" id="IPR040773">
    <property type="entry name" value="Rpn6_N"/>
</dbReference>
<dbReference type="PROSITE" id="PS50250">
    <property type="entry name" value="PCI"/>
    <property type="match status" value="1"/>
</dbReference>
<organism evidence="6 7">
    <name type="scientific">Stentor coeruleus</name>
    <dbReference type="NCBI Taxonomy" id="5963"/>
    <lineage>
        <taxon>Eukaryota</taxon>
        <taxon>Sar</taxon>
        <taxon>Alveolata</taxon>
        <taxon>Ciliophora</taxon>
        <taxon>Postciliodesmatophora</taxon>
        <taxon>Heterotrichea</taxon>
        <taxon>Heterotrichida</taxon>
        <taxon>Stentoridae</taxon>
        <taxon>Stentor</taxon>
    </lineage>
</organism>
<dbReference type="GO" id="GO:0000502">
    <property type="term" value="C:proteasome complex"/>
    <property type="evidence" value="ECO:0007669"/>
    <property type="project" value="UniProtKB-KW"/>
</dbReference>
<keyword evidence="2" id="KW-0647">Proteasome</keyword>
<proteinExistence type="inferred from homology"/>
<dbReference type="FunFam" id="1.25.40.570:FF:000016">
    <property type="entry name" value="26S proteasome regulatory subunit"/>
    <property type="match status" value="1"/>
</dbReference>
<evidence type="ECO:0000313" key="6">
    <source>
        <dbReference type="EMBL" id="OMJ94813.1"/>
    </source>
</evidence>
<dbReference type="SMART" id="SM00088">
    <property type="entry name" value="PINT"/>
    <property type="match status" value="1"/>
</dbReference>
<evidence type="ECO:0000259" key="5">
    <source>
        <dbReference type="PROSITE" id="PS50250"/>
    </source>
</evidence>
<evidence type="ECO:0000256" key="2">
    <source>
        <dbReference type="ARBA" id="ARBA00022942"/>
    </source>
</evidence>
<comment type="subunit">
    <text evidence="3">Component of the lid subcomplex of the 19S proteasome regulatory particle complex (also named PA700 complex). The 26S proteasome consists of a 20S proteasome core and two 19S regulatory subunits.</text>
</comment>
<gene>
    <name evidence="6" type="ORF">SteCoe_1998</name>
</gene>
<dbReference type="EMBL" id="MPUH01000021">
    <property type="protein sequence ID" value="OMJ94813.1"/>
    <property type="molecule type" value="Genomic_DNA"/>
</dbReference>
<dbReference type="InterPro" id="IPR050871">
    <property type="entry name" value="26S_Proteasome/COP9_Components"/>
</dbReference>
<reference evidence="6 7" key="1">
    <citation type="submission" date="2016-11" db="EMBL/GenBank/DDBJ databases">
        <title>The macronuclear genome of Stentor coeruleus: a giant cell with tiny introns.</title>
        <authorList>
            <person name="Slabodnick M."/>
            <person name="Ruby J.G."/>
            <person name="Reiff S.B."/>
            <person name="Swart E.C."/>
            <person name="Gosai S."/>
            <person name="Prabakaran S."/>
            <person name="Witkowska E."/>
            <person name="Larue G.E."/>
            <person name="Fisher S."/>
            <person name="Freeman R.M."/>
            <person name="Gunawardena J."/>
            <person name="Chu W."/>
            <person name="Stover N.A."/>
            <person name="Gregory B.D."/>
            <person name="Nowacki M."/>
            <person name="Derisi J."/>
            <person name="Roy S.W."/>
            <person name="Marshall W.F."/>
            <person name="Sood P."/>
        </authorList>
    </citation>
    <scope>NUCLEOTIDE SEQUENCE [LARGE SCALE GENOMIC DNA]</scope>
    <source>
        <strain evidence="6">WM001</strain>
    </source>
</reference>
<dbReference type="Pfam" id="PF01399">
    <property type="entry name" value="PCI"/>
    <property type="match status" value="1"/>
</dbReference>
<name>A0A1R2D0R5_9CILI</name>
<protein>
    <recommendedName>
        <fullName evidence="5">PCI domain-containing protein</fullName>
    </recommendedName>
</protein>
<dbReference type="Gene3D" id="1.25.40.570">
    <property type="match status" value="1"/>
</dbReference>
<feature type="coiled-coil region" evidence="4">
    <location>
        <begin position="119"/>
        <end position="163"/>
    </location>
</feature>
<dbReference type="InterPro" id="IPR036390">
    <property type="entry name" value="WH_DNA-bd_sf"/>
</dbReference>
<sequence>MEELKRATDIKDTHPEESVKILSNLLISNSLQGDSTKIKESAILLLGKLYAEHGQSTELTDLIQQIRPLFSTFPKAKTAKIVRSLIDFSGLLPNSQVLQIKLCEETINWCQAEKRTFLKQRLETKLAQLYMESSRYKESLDTLQTLLKEVKKLDDKLQLVEIQVIESKIFQRLCNIPRAKAALTSSRSCANSIYCPAVLQADIDMMSGILNCEERDYRTGYSYFYEAHEGFNSIEDPRALQCLKYMLMSKIMAKRPEDVHTLINTKGGVKYVGKEIECMQAVAKALELRSLHEFQKSLAGFKDELEGDFVVNRHIQELYDTMLEQHLIRIIEPFSKVELSHVARLIGLPEELVTSKLSQMILDKKFEGTLDQGIGCLIVYDEPPTSKFYSTSLKYLESLNTVVDSLFQKASAIKS</sequence>
<dbReference type="InterPro" id="IPR000717">
    <property type="entry name" value="PCI_dom"/>
</dbReference>
<dbReference type="PANTHER" id="PTHR10678">
    <property type="entry name" value="26S PROTEASOME NON-ATPASE REGULATORY SUBUNIT 11/COP9 SIGNALOSOME COMPLEX SUBUNIT 2"/>
    <property type="match status" value="1"/>
</dbReference>
<keyword evidence="7" id="KW-1185">Reference proteome</keyword>
<dbReference type="SMART" id="SM00753">
    <property type="entry name" value="PAM"/>
    <property type="match status" value="1"/>
</dbReference>
<evidence type="ECO:0000313" key="7">
    <source>
        <dbReference type="Proteomes" id="UP000187209"/>
    </source>
</evidence>
<comment type="caution">
    <text evidence="6">The sequence shown here is derived from an EMBL/GenBank/DDBJ whole genome shotgun (WGS) entry which is preliminary data.</text>
</comment>